<dbReference type="InterPro" id="IPR011006">
    <property type="entry name" value="CheY-like_superfamily"/>
</dbReference>
<dbReference type="EMBL" id="FNUG01000005">
    <property type="protein sequence ID" value="SEF04418.1"/>
    <property type="molecule type" value="Genomic_DNA"/>
</dbReference>
<dbReference type="Gene3D" id="1.10.287.130">
    <property type="match status" value="1"/>
</dbReference>
<dbReference type="EC" id="2.7.13.3" evidence="2"/>
<dbReference type="Pfam" id="PF13181">
    <property type="entry name" value="TPR_8"/>
    <property type="match status" value="1"/>
</dbReference>
<dbReference type="InterPro" id="IPR019734">
    <property type="entry name" value="TPR_rpt"/>
</dbReference>
<sequence>MRNNYFLSVIGFLLCLSLYPQTTLKAYKDSIQQLKKAANEAYDTYDYNKSIEYSLDIIKLAAPKNDYYNLQKGYNFLGVAYEVLKDTSRARENYEKALRYAELTKNDTLLLGSYNNLGNILSSNPETIEQGLDYYERAIEIASKSLSLKDAITPVVNIAWTHLENGEHSKASPFLKKAWQLSSQESDKSLQSNLLTLMGMYYSGIDEFADSREHFRQSIEMAKKDSLLVEASFAYEEYSKMLVKNGLFEEAYSALKEHQEYEELLFQKEKNHQREVVYGRFQTEEYKKDLAAAQREQQYKDEVLAKTRQITLIMIFSLAGLFLFLIFLFRNNRIRKKLIGELREKNDELTAAKEEAERLSLLKTRFFSTVSHELRTPLYGVVGLTSLLLEENENEKQKEDLKSLKFSADYLLALINDVLQMNKMESNLVHLENGNFDMQELFKGIVKSFETTRNHNNNSIELQIDENIPRSLIGDSMRLSQVMMNLVGNAVKFTQNGKVWIKAQLKDCGERGCVIQFEVGDTGPGIPKNKQQEIFEEFSQLQSNNYNYQGTGLGLPIVKKLLQLFGSEIHLESEEGKGSVFSFEIEFEKGNEEVHTPVKKVTGEFIDQQVKRALIVDDNRINQVVTRRILEQRDFECLVAGSGEEALAILKTESLDVVLMDVNMPGMNGMETTQEVRKFNPNIPIIALTAVEVGEMREEILSAGMNDIINKPYNIPEFFSTIFRNLLQPVA</sequence>
<dbReference type="Proteomes" id="UP000199448">
    <property type="component" value="Unassembled WGS sequence"/>
</dbReference>
<evidence type="ECO:0000256" key="4">
    <source>
        <dbReference type="ARBA" id="ARBA00023012"/>
    </source>
</evidence>
<dbReference type="InterPro" id="IPR003661">
    <property type="entry name" value="HisK_dim/P_dom"/>
</dbReference>
<keyword evidence="11" id="KW-0808">Transferase</keyword>
<proteinExistence type="predicted"/>
<dbReference type="PANTHER" id="PTHR45339">
    <property type="entry name" value="HYBRID SIGNAL TRANSDUCTION HISTIDINE KINASE J"/>
    <property type="match status" value="1"/>
</dbReference>
<dbReference type="SUPFAM" id="SSF52172">
    <property type="entry name" value="CheY-like"/>
    <property type="match status" value="1"/>
</dbReference>
<dbReference type="InterPro" id="IPR036890">
    <property type="entry name" value="HATPase_C_sf"/>
</dbReference>
<evidence type="ECO:0000256" key="2">
    <source>
        <dbReference type="ARBA" id="ARBA00012438"/>
    </source>
</evidence>
<keyword evidence="7" id="KW-0175">Coiled coil</keyword>
<dbReference type="STRING" id="390640.SAMN04488034_105134"/>
<keyword evidence="6" id="KW-0802">TPR repeat</keyword>
<feature type="coiled-coil region" evidence="7">
    <location>
        <begin position="335"/>
        <end position="362"/>
    </location>
</feature>
<dbReference type="InterPro" id="IPR005467">
    <property type="entry name" value="His_kinase_dom"/>
</dbReference>
<evidence type="ECO:0000256" key="8">
    <source>
        <dbReference type="SAM" id="Phobius"/>
    </source>
</evidence>
<keyword evidence="4" id="KW-0902">Two-component regulatory system</keyword>
<dbReference type="InterPro" id="IPR036097">
    <property type="entry name" value="HisK_dim/P_sf"/>
</dbReference>
<keyword evidence="11" id="KW-0418">Kinase</keyword>
<feature type="domain" description="Response regulatory" evidence="10">
    <location>
        <begin position="612"/>
        <end position="726"/>
    </location>
</feature>
<evidence type="ECO:0000259" key="9">
    <source>
        <dbReference type="PROSITE" id="PS50109"/>
    </source>
</evidence>
<evidence type="ECO:0000259" key="10">
    <source>
        <dbReference type="PROSITE" id="PS50110"/>
    </source>
</evidence>
<dbReference type="Gene3D" id="1.25.40.10">
    <property type="entry name" value="Tetratricopeptide repeat domain"/>
    <property type="match status" value="2"/>
</dbReference>
<keyword evidence="8" id="KW-1133">Transmembrane helix</keyword>
<evidence type="ECO:0000256" key="7">
    <source>
        <dbReference type="SAM" id="Coils"/>
    </source>
</evidence>
<keyword evidence="12" id="KW-1185">Reference proteome</keyword>
<dbReference type="PROSITE" id="PS50005">
    <property type="entry name" value="TPR"/>
    <property type="match status" value="2"/>
</dbReference>
<evidence type="ECO:0000256" key="6">
    <source>
        <dbReference type="PROSITE-ProRule" id="PRU00339"/>
    </source>
</evidence>
<keyword evidence="8" id="KW-0812">Transmembrane</keyword>
<feature type="repeat" description="TPR" evidence="6">
    <location>
        <begin position="192"/>
        <end position="225"/>
    </location>
</feature>
<dbReference type="SUPFAM" id="SSF55874">
    <property type="entry name" value="ATPase domain of HSP90 chaperone/DNA topoisomerase II/histidine kinase"/>
    <property type="match status" value="1"/>
</dbReference>
<dbReference type="InterPro" id="IPR004358">
    <property type="entry name" value="Sig_transdc_His_kin-like_C"/>
</dbReference>
<dbReference type="SUPFAM" id="SSF47384">
    <property type="entry name" value="Homodimeric domain of signal transducing histidine kinase"/>
    <property type="match status" value="1"/>
</dbReference>
<dbReference type="SMART" id="SM00387">
    <property type="entry name" value="HATPase_c"/>
    <property type="match status" value="1"/>
</dbReference>
<dbReference type="CDD" id="cd17546">
    <property type="entry name" value="REC_hyHK_CKI1_RcsC-like"/>
    <property type="match status" value="1"/>
</dbReference>
<feature type="transmembrane region" description="Helical" evidence="8">
    <location>
        <begin position="310"/>
        <end position="329"/>
    </location>
</feature>
<dbReference type="PRINTS" id="PR00344">
    <property type="entry name" value="BCTRLSENSOR"/>
</dbReference>
<evidence type="ECO:0000313" key="11">
    <source>
        <dbReference type="EMBL" id="SEF04418.1"/>
    </source>
</evidence>
<dbReference type="Pfam" id="PF02518">
    <property type="entry name" value="HATPase_c"/>
    <property type="match status" value="1"/>
</dbReference>
<dbReference type="AlphaFoldDB" id="A0A1H5NUK9"/>
<reference evidence="11 12" key="1">
    <citation type="submission" date="2016-10" db="EMBL/GenBank/DDBJ databases">
        <authorList>
            <person name="de Groot N.N."/>
        </authorList>
    </citation>
    <scope>NUCLEOTIDE SEQUENCE [LARGE SCALE GENOMIC DNA]</scope>
    <source>
        <strain evidence="11 12">DSM 23553</strain>
    </source>
</reference>
<gene>
    <name evidence="11" type="ORF">SAMN04488034_105134</name>
</gene>
<dbReference type="Gene3D" id="3.30.565.10">
    <property type="entry name" value="Histidine kinase-like ATPase, C-terminal domain"/>
    <property type="match status" value="1"/>
</dbReference>
<dbReference type="CDD" id="cd16922">
    <property type="entry name" value="HATPase_EvgS-ArcB-TorS-like"/>
    <property type="match status" value="1"/>
</dbReference>
<dbReference type="SMART" id="SM00388">
    <property type="entry name" value="HisKA"/>
    <property type="match status" value="1"/>
</dbReference>
<feature type="domain" description="Histidine kinase" evidence="9">
    <location>
        <begin position="369"/>
        <end position="589"/>
    </location>
</feature>
<evidence type="ECO:0000256" key="1">
    <source>
        <dbReference type="ARBA" id="ARBA00000085"/>
    </source>
</evidence>
<evidence type="ECO:0000256" key="3">
    <source>
        <dbReference type="ARBA" id="ARBA00022553"/>
    </source>
</evidence>
<dbReference type="InterPro" id="IPR011990">
    <property type="entry name" value="TPR-like_helical_dom_sf"/>
</dbReference>
<dbReference type="GO" id="GO:0000155">
    <property type="term" value="F:phosphorelay sensor kinase activity"/>
    <property type="evidence" value="ECO:0007669"/>
    <property type="project" value="InterPro"/>
</dbReference>
<dbReference type="Pfam" id="PF00512">
    <property type="entry name" value="HisKA"/>
    <property type="match status" value="1"/>
</dbReference>
<dbReference type="FunFam" id="3.30.565.10:FF:000010">
    <property type="entry name" value="Sensor histidine kinase RcsC"/>
    <property type="match status" value="1"/>
</dbReference>
<evidence type="ECO:0000313" key="12">
    <source>
        <dbReference type="Proteomes" id="UP000199448"/>
    </source>
</evidence>
<dbReference type="Pfam" id="PF00072">
    <property type="entry name" value="Response_reg"/>
    <property type="match status" value="1"/>
</dbReference>
<dbReference type="Gene3D" id="3.40.50.2300">
    <property type="match status" value="1"/>
</dbReference>
<keyword evidence="3 5" id="KW-0597">Phosphoprotein</keyword>
<dbReference type="PANTHER" id="PTHR45339:SF1">
    <property type="entry name" value="HYBRID SIGNAL TRANSDUCTION HISTIDINE KINASE J"/>
    <property type="match status" value="1"/>
</dbReference>
<dbReference type="OrthoDB" id="4457677at2"/>
<feature type="repeat" description="TPR" evidence="6">
    <location>
        <begin position="71"/>
        <end position="104"/>
    </location>
</feature>
<dbReference type="SMART" id="SM00448">
    <property type="entry name" value="REC"/>
    <property type="match status" value="1"/>
</dbReference>
<protein>
    <recommendedName>
        <fullName evidence="2">histidine kinase</fullName>
        <ecNumber evidence="2">2.7.13.3</ecNumber>
    </recommendedName>
</protein>
<dbReference type="InterPro" id="IPR001789">
    <property type="entry name" value="Sig_transdc_resp-reg_receiver"/>
</dbReference>
<dbReference type="SMART" id="SM00028">
    <property type="entry name" value="TPR"/>
    <property type="match status" value="4"/>
</dbReference>
<dbReference type="InterPro" id="IPR003594">
    <property type="entry name" value="HATPase_dom"/>
</dbReference>
<dbReference type="PROSITE" id="PS50110">
    <property type="entry name" value="RESPONSE_REGULATORY"/>
    <property type="match status" value="1"/>
</dbReference>
<dbReference type="SUPFAM" id="SSF48452">
    <property type="entry name" value="TPR-like"/>
    <property type="match status" value="1"/>
</dbReference>
<dbReference type="RefSeq" id="WP_093113646.1">
    <property type="nucleotide sequence ID" value="NZ_FNGG01000005.1"/>
</dbReference>
<evidence type="ECO:0000256" key="5">
    <source>
        <dbReference type="PROSITE-ProRule" id="PRU00169"/>
    </source>
</evidence>
<organism evidence="11 12">
    <name type="scientific">Salinimicrobium catena</name>
    <dbReference type="NCBI Taxonomy" id="390640"/>
    <lineage>
        <taxon>Bacteria</taxon>
        <taxon>Pseudomonadati</taxon>
        <taxon>Bacteroidota</taxon>
        <taxon>Flavobacteriia</taxon>
        <taxon>Flavobacteriales</taxon>
        <taxon>Flavobacteriaceae</taxon>
        <taxon>Salinimicrobium</taxon>
    </lineage>
</organism>
<comment type="catalytic activity">
    <reaction evidence="1">
        <text>ATP + protein L-histidine = ADP + protein N-phospho-L-histidine.</text>
        <dbReference type="EC" id="2.7.13.3"/>
    </reaction>
</comment>
<keyword evidence="8" id="KW-0472">Membrane</keyword>
<feature type="modified residue" description="4-aspartylphosphate" evidence="5">
    <location>
        <position position="661"/>
    </location>
</feature>
<name>A0A1H5NUK9_9FLAO</name>
<accession>A0A1H5NUK9</accession>
<dbReference type="CDD" id="cd00082">
    <property type="entry name" value="HisKA"/>
    <property type="match status" value="1"/>
</dbReference>
<dbReference type="PROSITE" id="PS50109">
    <property type="entry name" value="HIS_KIN"/>
    <property type="match status" value="1"/>
</dbReference>